<dbReference type="Proteomes" id="UP000292957">
    <property type="component" value="Unassembled WGS sequence"/>
</dbReference>
<dbReference type="EMBL" id="ML143418">
    <property type="protein sequence ID" value="TBU28853.1"/>
    <property type="molecule type" value="Genomic_DNA"/>
</dbReference>
<protein>
    <submittedName>
        <fullName evidence="1">Uncharacterized protein</fullName>
    </submittedName>
</protein>
<name>A0A4V2K0H1_9APHY</name>
<evidence type="ECO:0000313" key="1">
    <source>
        <dbReference type="EMBL" id="TBU28853.1"/>
    </source>
</evidence>
<dbReference type="OrthoDB" id="2745366at2759"/>
<proteinExistence type="predicted"/>
<reference evidence="1" key="1">
    <citation type="submission" date="2019-01" db="EMBL/GenBank/DDBJ databases">
        <title>Draft genome sequences of three monokaryotic isolates of the white-rot basidiomycete fungus Dichomitus squalens.</title>
        <authorList>
            <consortium name="DOE Joint Genome Institute"/>
            <person name="Lopez S.C."/>
            <person name="Andreopoulos B."/>
            <person name="Pangilinan J."/>
            <person name="Lipzen A."/>
            <person name="Riley R."/>
            <person name="Ahrendt S."/>
            <person name="Ng V."/>
            <person name="Barry K."/>
            <person name="Daum C."/>
            <person name="Grigoriev I.V."/>
            <person name="Hilden K.S."/>
            <person name="Makela M.R."/>
            <person name="de Vries R.P."/>
        </authorList>
    </citation>
    <scope>NUCLEOTIDE SEQUENCE [LARGE SCALE GENOMIC DNA]</scope>
    <source>
        <strain evidence="1">OM18370.1</strain>
    </source>
</reference>
<organism evidence="1">
    <name type="scientific">Dichomitus squalens</name>
    <dbReference type="NCBI Taxonomy" id="114155"/>
    <lineage>
        <taxon>Eukaryota</taxon>
        <taxon>Fungi</taxon>
        <taxon>Dikarya</taxon>
        <taxon>Basidiomycota</taxon>
        <taxon>Agaricomycotina</taxon>
        <taxon>Agaricomycetes</taxon>
        <taxon>Polyporales</taxon>
        <taxon>Polyporaceae</taxon>
        <taxon>Dichomitus</taxon>
    </lineage>
</organism>
<feature type="non-terminal residue" evidence="1">
    <location>
        <position position="1"/>
    </location>
</feature>
<dbReference type="AlphaFoldDB" id="A0A4V2K0H1"/>
<accession>A0A4V2K0H1</accession>
<sequence length="101" mass="11171">SSDGLGIYVAYANRLGPMEVVDSNHLAAAVAIIPITSHIRGREHPIWIVHSFDRVRTLLTHKTTLTVLSPHIQTGIEPDDTWFNDLQEELDEQSEAAPSTS</sequence>
<gene>
    <name evidence="1" type="ORF">BD311DRAFT_662682</name>
</gene>